<evidence type="ECO:0000313" key="1">
    <source>
        <dbReference type="EMBL" id="MBX65459.1"/>
    </source>
</evidence>
<reference evidence="1" key="1">
    <citation type="submission" date="2018-02" db="EMBL/GenBank/DDBJ databases">
        <title>Rhizophora mucronata_Transcriptome.</title>
        <authorList>
            <person name="Meera S.P."/>
            <person name="Sreeshan A."/>
            <person name="Augustine A."/>
        </authorList>
    </citation>
    <scope>NUCLEOTIDE SEQUENCE</scope>
    <source>
        <tissue evidence="1">Leaf</tissue>
    </source>
</reference>
<dbReference type="AlphaFoldDB" id="A0A2P2QEQ2"/>
<proteinExistence type="predicted"/>
<accession>A0A2P2QEQ2</accession>
<name>A0A2P2QEQ2_RHIMU</name>
<sequence length="35" mass="4170">MYSPFIDYNFYLEKEFGKAICHLVCCGVGWTLRHK</sequence>
<protein>
    <submittedName>
        <fullName evidence="1">Uncharacterized protein</fullName>
    </submittedName>
</protein>
<dbReference type="EMBL" id="GGEC01084975">
    <property type="protein sequence ID" value="MBX65459.1"/>
    <property type="molecule type" value="Transcribed_RNA"/>
</dbReference>
<organism evidence="1">
    <name type="scientific">Rhizophora mucronata</name>
    <name type="common">Asiatic mangrove</name>
    <dbReference type="NCBI Taxonomy" id="61149"/>
    <lineage>
        <taxon>Eukaryota</taxon>
        <taxon>Viridiplantae</taxon>
        <taxon>Streptophyta</taxon>
        <taxon>Embryophyta</taxon>
        <taxon>Tracheophyta</taxon>
        <taxon>Spermatophyta</taxon>
        <taxon>Magnoliopsida</taxon>
        <taxon>eudicotyledons</taxon>
        <taxon>Gunneridae</taxon>
        <taxon>Pentapetalae</taxon>
        <taxon>rosids</taxon>
        <taxon>fabids</taxon>
        <taxon>Malpighiales</taxon>
        <taxon>Rhizophoraceae</taxon>
        <taxon>Rhizophora</taxon>
    </lineage>
</organism>